<dbReference type="GO" id="GO:0006434">
    <property type="term" value="P:seryl-tRNA aminoacylation"/>
    <property type="evidence" value="ECO:0007669"/>
    <property type="project" value="UniProtKB-UniRule"/>
</dbReference>
<evidence type="ECO:0000313" key="18">
    <source>
        <dbReference type="Proteomes" id="UP000294338"/>
    </source>
</evidence>
<feature type="domain" description="Aminoacyl-transfer RNA synthetases class-II family profile" evidence="16">
    <location>
        <begin position="172"/>
        <end position="416"/>
    </location>
</feature>
<evidence type="ECO:0000256" key="7">
    <source>
        <dbReference type="ARBA" id="ARBA00022840"/>
    </source>
</evidence>
<evidence type="ECO:0000256" key="11">
    <source>
        <dbReference type="ARBA" id="ARBA00048823"/>
    </source>
</evidence>
<evidence type="ECO:0000256" key="15">
    <source>
        <dbReference type="SAM" id="Coils"/>
    </source>
</evidence>
<evidence type="ECO:0000256" key="3">
    <source>
        <dbReference type="ARBA" id="ARBA00010728"/>
    </source>
</evidence>
<dbReference type="Gene3D" id="1.10.287.40">
    <property type="entry name" value="Serine-tRNA synthetase, tRNA binding domain"/>
    <property type="match status" value="1"/>
</dbReference>
<dbReference type="Pfam" id="PF00587">
    <property type="entry name" value="tRNA-synt_2b"/>
    <property type="match status" value="1"/>
</dbReference>
<evidence type="ECO:0000259" key="16">
    <source>
        <dbReference type="PROSITE" id="PS50862"/>
    </source>
</evidence>
<dbReference type="Proteomes" id="UP000294338">
    <property type="component" value="Chromosome 1"/>
</dbReference>
<dbReference type="PIRSF" id="PIRSF001529">
    <property type="entry name" value="Ser-tRNA-synth_IIa"/>
    <property type="match status" value="1"/>
</dbReference>
<keyword evidence="9 12" id="KW-0030">Aminoacyl-tRNA synthetase</keyword>
<feature type="coiled-coil region" evidence="15">
    <location>
        <begin position="30"/>
        <end position="95"/>
    </location>
</feature>
<dbReference type="PANTHER" id="PTHR43697:SF1">
    <property type="entry name" value="SERINE--TRNA LIGASE"/>
    <property type="match status" value="1"/>
</dbReference>
<feature type="binding site" evidence="12">
    <location>
        <begin position="237"/>
        <end position="239"/>
    </location>
    <ligand>
        <name>L-serine</name>
        <dbReference type="ChEBI" id="CHEBI:33384"/>
    </ligand>
</feature>
<dbReference type="Gene3D" id="3.30.930.10">
    <property type="entry name" value="Bira Bifunctional Protein, Domain 2"/>
    <property type="match status" value="1"/>
</dbReference>
<evidence type="ECO:0000313" key="17">
    <source>
        <dbReference type="EMBL" id="VFP80289.1"/>
    </source>
</evidence>
<dbReference type="InterPro" id="IPR015866">
    <property type="entry name" value="Ser-tRNA-synth_1_N"/>
</dbReference>
<dbReference type="InterPro" id="IPR045864">
    <property type="entry name" value="aa-tRNA-synth_II/BPL/LPL"/>
</dbReference>
<dbReference type="CDD" id="cd00770">
    <property type="entry name" value="SerRS_core"/>
    <property type="match status" value="1"/>
</dbReference>
<evidence type="ECO:0000256" key="8">
    <source>
        <dbReference type="ARBA" id="ARBA00022917"/>
    </source>
</evidence>
<comment type="domain">
    <text evidence="12">Consists of two distinct domains, a catalytic core and a N-terminal extension that is involved in tRNA binding.</text>
</comment>
<sequence>MLDLNLLRQEPDSIAKKLLRRGYSLDIKKLQTYEEQRKSLQISTETLQAKRNVYSKSIGKAKERGEEIEWLCKAVKLLSEQIDELKKELDVICTKIHTILVSIPNIPDEDVPIGQNESNNQEIKRWKKPREFNFNIRDHVELGERAAGLDFKAGVKLTGSRFVVMKGQIALMHRALSQFMLNLHTKQHGYQEVYVPYIVNNISLYSTGQLPKFTQELFYIDSLDSVFSNKHYALIPTAEVSLTNLIRNEILEEASLPLKLTAHTPCFRSEAGKYGRDTRGLIRMHQFDKVEIVQITRPEDSQNALEEITKHAETVLQLLAIPYRTMLLCTGDMSFSAQKTYDLEVWLPAQNNYREISSCSNMGDFQARRMKARWRPAGSKKTHFVHTINGSGLAVGRTLIAVLENYQQSDGRIAVPEVLRPYMHGASVIG</sequence>
<evidence type="ECO:0000256" key="5">
    <source>
        <dbReference type="ARBA" id="ARBA00022598"/>
    </source>
</evidence>
<dbReference type="GO" id="GO:0005524">
    <property type="term" value="F:ATP binding"/>
    <property type="evidence" value="ECO:0007669"/>
    <property type="project" value="UniProtKB-UniRule"/>
</dbReference>
<dbReference type="InterPro" id="IPR002317">
    <property type="entry name" value="Ser-tRNA-ligase_type_1"/>
</dbReference>
<dbReference type="RefSeq" id="WP_197094985.1">
    <property type="nucleotide sequence ID" value="NZ_LR217705.1"/>
</dbReference>
<evidence type="ECO:0000256" key="12">
    <source>
        <dbReference type="HAMAP-Rule" id="MF_00176"/>
    </source>
</evidence>
<name>A0A451D3P3_9GAMM</name>
<dbReference type="SUPFAM" id="SSF55681">
    <property type="entry name" value="Class II aaRS and biotin synthetases"/>
    <property type="match status" value="1"/>
</dbReference>
<gene>
    <name evidence="12 17" type="primary">serS</name>
    <name evidence="17" type="ORF">ERCISPPS3390_181</name>
</gene>
<reference evidence="17 18" key="1">
    <citation type="submission" date="2019-02" db="EMBL/GenBank/DDBJ databases">
        <authorList>
            <person name="Manzano-Marin A."/>
            <person name="Manzano-Marin A."/>
        </authorList>
    </citation>
    <scope>NUCLEOTIDE SEQUENCE [LARGE SCALE GENOMIC DNA]</scope>
    <source>
        <strain evidence="17 18">ErCisplendens/pseudotsugae</strain>
    </source>
</reference>
<keyword evidence="4 12" id="KW-0963">Cytoplasm</keyword>
<evidence type="ECO:0000256" key="2">
    <source>
        <dbReference type="ARBA" id="ARBA00005045"/>
    </source>
</evidence>
<dbReference type="GO" id="GO:0005737">
    <property type="term" value="C:cytoplasm"/>
    <property type="evidence" value="ECO:0007669"/>
    <property type="project" value="UniProtKB-SubCell"/>
</dbReference>
<evidence type="ECO:0000256" key="1">
    <source>
        <dbReference type="ARBA" id="ARBA00004496"/>
    </source>
</evidence>
<dbReference type="UniPathway" id="UPA00906">
    <property type="reaction ID" value="UER00895"/>
</dbReference>
<feature type="binding site" evidence="13">
    <location>
        <position position="237"/>
    </location>
    <ligand>
        <name>L-serine</name>
        <dbReference type="ChEBI" id="CHEBI:33384"/>
    </ligand>
</feature>
<comment type="function">
    <text evidence="12">Catalyzes the attachment of serine to tRNA(Ser). Is also able to aminoacylate tRNA(Sec) with serine, to form the misacylated tRNA L-seryl-tRNA(Sec), which will be further converted into selenocysteinyl-tRNA(Sec).</text>
</comment>
<accession>A0A451D3P3</accession>
<feature type="binding site" evidence="12 14">
    <location>
        <begin position="355"/>
        <end position="358"/>
    </location>
    <ligand>
        <name>ATP</name>
        <dbReference type="ChEBI" id="CHEBI:30616"/>
    </ligand>
</feature>
<dbReference type="AlphaFoldDB" id="A0A451D3P3"/>
<dbReference type="EC" id="6.1.1.11" evidence="12"/>
<feature type="binding site" evidence="12">
    <location>
        <position position="391"/>
    </location>
    <ligand>
        <name>L-serine</name>
        <dbReference type="ChEBI" id="CHEBI:33384"/>
    </ligand>
</feature>
<dbReference type="Pfam" id="PF02403">
    <property type="entry name" value="Seryl_tRNA_N"/>
    <property type="match status" value="1"/>
</dbReference>
<feature type="binding site" evidence="13">
    <location>
        <position position="268"/>
    </location>
    <ligand>
        <name>L-serine</name>
        <dbReference type="ChEBI" id="CHEBI:33384"/>
    </ligand>
</feature>
<dbReference type="PRINTS" id="PR00981">
    <property type="entry name" value="TRNASYNTHSER"/>
</dbReference>
<evidence type="ECO:0000256" key="13">
    <source>
        <dbReference type="PIRSR" id="PIRSR001529-1"/>
    </source>
</evidence>
<protein>
    <recommendedName>
        <fullName evidence="12">Serine--tRNA ligase</fullName>
        <ecNumber evidence="12">6.1.1.11</ecNumber>
    </recommendedName>
    <alternativeName>
        <fullName evidence="12">Seryl-tRNA synthetase</fullName>
        <shortName evidence="12">SerRS</shortName>
    </alternativeName>
    <alternativeName>
        <fullName evidence="12">Seryl-tRNA(Ser/Sec) synthetase</fullName>
    </alternativeName>
</protein>
<comment type="catalytic activity">
    <reaction evidence="11 12">
        <text>tRNA(Ser) + L-serine + ATP = L-seryl-tRNA(Ser) + AMP + diphosphate + H(+)</text>
        <dbReference type="Rhea" id="RHEA:12292"/>
        <dbReference type="Rhea" id="RHEA-COMP:9669"/>
        <dbReference type="Rhea" id="RHEA-COMP:9703"/>
        <dbReference type="ChEBI" id="CHEBI:15378"/>
        <dbReference type="ChEBI" id="CHEBI:30616"/>
        <dbReference type="ChEBI" id="CHEBI:33019"/>
        <dbReference type="ChEBI" id="CHEBI:33384"/>
        <dbReference type="ChEBI" id="CHEBI:78442"/>
        <dbReference type="ChEBI" id="CHEBI:78533"/>
        <dbReference type="ChEBI" id="CHEBI:456215"/>
        <dbReference type="EC" id="6.1.1.11"/>
    </reaction>
</comment>
<dbReference type="InterPro" id="IPR002314">
    <property type="entry name" value="aa-tRNA-synt_IIb"/>
</dbReference>
<dbReference type="NCBIfam" id="TIGR00414">
    <property type="entry name" value="serS"/>
    <property type="match status" value="1"/>
</dbReference>
<comment type="subunit">
    <text evidence="12">Homodimer. The tRNA molecule binds across the dimer.</text>
</comment>
<comment type="caution">
    <text evidence="12">Lacks conserved residue(s) required for the propagation of feature annotation.</text>
</comment>
<dbReference type="PANTHER" id="PTHR43697">
    <property type="entry name" value="SERYL-TRNA SYNTHETASE"/>
    <property type="match status" value="1"/>
</dbReference>
<feature type="binding site" evidence="12 14">
    <location>
        <begin position="268"/>
        <end position="270"/>
    </location>
    <ligand>
        <name>ATP</name>
        <dbReference type="ChEBI" id="CHEBI:30616"/>
    </ligand>
</feature>
<keyword evidence="15" id="KW-0175">Coiled coil</keyword>
<organism evidence="17 18">
    <name type="scientific">Candidatus Erwinia haradaeae</name>
    <dbReference type="NCBI Taxonomy" id="1922217"/>
    <lineage>
        <taxon>Bacteria</taxon>
        <taxon>Pseudomonadati</taxon>
        <taxon>Pseudomonadota</taxon>
        <taxon>Gammaproteobacteria</taxon>
        <taxon>Enterobacterales</taxon>
        <taxon>Erwiniaceae</taxon>
        <taxon>Erwinia</taxon>
    </lineage>
</organism>
<keyword evidence="8 12" id="KW-0648">Protein biosynthesis</keyword>
<comment type="subcellular location">
    <subcellularLocation>
        <location evidence="1 12">Cytoplasm</location>
    </subcellularLocation>
</comment>
<feature type="binding site" evidence="12 13">
    <location>
        <position position="291"/>
    </location>
    <ligand>
        <name>L-serine</name>
        <dbReference type="ChEBI" id="CHEBI:33384"/>
    </ligand>
</feature>
<keyword evidence="7 12" id="KW-0067">ATP-binding</keyword>
<dbReference type="GO" id="GO:0004828">
    <property type="term" value="F:serine-tRNA ligase activity"/>
    <property type="evidence" value="ECO:0007669"/>
    <property type="project" value="UniProtKB-UniRule"/>
</dbReference>
<comment type="similarity">
    <text evidence="3 12">Belongs to the class-II aminoacyl-tRNA synthetase family. Type-1 seryl-tRNA synthetase subfamily.</text>
</comment>
<evidence type="ECO:0000256" key="9">
    <source>
        <dbReference type="ARBA" id="ARBA00023146"/>
    </source>
</evidence>
<dbReference type="InterPro" id="IPR042103">
    <property type="entry name" value="SerRS_1_N_sf"/>
</dbReference>
<evidence type="ECO:0000256" key="4">
    <source>
        <dbReference type="ARBA" id="ARBA00022490"/>
    </source>
</evidence>
<dbReference type="GO" id="GO:0016260">
    <property type="term" value="P:selenocysteine biosynthetic process"/>
    <property type="evidence" value="ECO:0007669"/>
    <property type="project" value="UniProtKB-UniRule"/>
</dbReference>
<keyword evidence="5 12" id="KW-0436">Ligase</keyword>
<evidence type="ECO:0000256" key="10">
    <source>
        <dbReference type="ARBA" id="ARBA00047929"/>
    </source>
</evidence>
<dbReference type="PROSITE" id="PS50862">
    <property type="entry name" value="AA_TRNA_LIGASE_II"/>
    <property type="match status" value="1"/>
</dbReference>
<dbReference type="InterPro" id="IPR033729">
    <property type="entry name" value="SerRS_core"/>
</dbReference>
<dbReference type="SUPFAM" id="SSF46589">
    <property type="entry name" value="tRNA-binding arm"/>
    <property type="match status" value="1"/>
</dbReference>
<evidence type="ECO:0000256" key="14">
    <source>
        <dbReference type="PIRSR" id="PIRSR001529-2"/>
    </source>
</evidence>
<comment type="pathway">
    <text evidence="2 12">Aminoacyl-tRNA biosynthesis; selenocysteinyl-tRNA(Sec) biosynthesis; L-seryl-tRNA(Sec) from L-serine and tRNA(Sec): step 1/1.</text>
</comment>
<proteinExistence type="inferred from homology"/>
<keyword evidence="6 12" id="KW-0547">Nucleotide-binding</keyword>
<dbReference type="InterPro" id="IPR006195">
    <property type="entry name" value="aa-tRNA-synth_II"/>
</dbReference>
<dbReference type="HAMAP" id="MF_00176">
    <property type="entry name" value="Ser_tRNA_synth_type1"/>
    <property type="match status" value="1"/>
</dbReference>
<dbReference type="InterPro" id="IPR010978">
    <property type="entry name" value="tRNA-bd_arm"/>
</dbReference>
<evidence type="ECO:0000256" key="6">
    <source>
        <dbReference type="ARBA" id="ARBA00022741"/>
    </source>
</evidence>
<dbReference type="EMBL" id="LR217705">
    <property type="protein sequence ID" value="VFP80289.1"/>
    <property type="molecule type" value="Genomic_DNA"/>
</dbReference>
<comment type="catalytic activity">
    <reaction evidence="10 12">
        <text>tRNA(Sec) + L-serine + ATP = L-seryl-tRNA(Sec) + AMP + diphosphate + H(+)</text>
        <dbReference type="Rhea" id="RHEA:42580"/>
        <dbReference type="Rhea" id="RHEA-COMP:9742"/>
        <dbReference type="Rhea" id="RHEA-COMP:10128"/>
        <dbReference type="ChEBI" id="CHEBI:15378"/>
        <dbReference type="ChEBI" id="CHEBI:30616"/>
        <dbReference type="ChEBI" id="CHEBI:33019"/>
        <dbReference type="ChEBI" id="CHEBI:33384"/>
        <dbReference type="ChEBI" id="CHEBI:78442"/>
        <dbReference type="ChEBI" id="CHEBI:78533"/>
        <dbReference type="ChEBI" id="CHEBI:456215"/>
        <dbReference type="EC" id="6.1.1.11"/>
    </reaction>
</comment>
<feature type="binding site" evidence="13">
    <location>
        <position position="389"/>
    </location>
    <ligand>
        <name>L-serine</name>
        <dbReference type="ChEBI" id="CHEBI:33384"/>
    </ligand>
</feature>